<name>A0A4Q6XFN6_9SPHN</name>
<sequence length="70" mass="7835">MLNLAEYRHRSDRLADHLPWAALVAPGIILNKDGSFQRTLRFRGPDLESATEAELISACARANNVLKRFG</sequence>
<accession>A0A4Q6XFN6</accession>
<dbReference type="Proteomes" id="UP000292085">
    <property type="component" value="Unassembled WGS sequence"/>
</dbReference>
<gene>
    <name evidence="1" type="ORF">EWE75_24675</name>
</gene>
<proteinExistence type="predicted"/>
<reference evidence="1 2" key="1">
    <citation type="submission" date="2019-02" db="EMBL/GenBank/DDBJ databases">
        <authorList>
            <person name="Li Y."/>
        </authorList>
    </citation>
    <scope>NUCLEOTIDE SEQUENCE [LARGE SCALE GENOMIC DNA]</scope>
    <source>
        <strain evidence="1 2">3-7</strain>
    </source>
</reference>
<evidence type="ECO:0000313" key="1">
    <source>
        <dbReference type="EMBL" id="RZF58263.1"/>
    </source>
</evidence>
<dbReference type="OrthoDB" id="9816422at2"/>
<evidence type="ECO:0000313" key="2">
    <source>
        <dbReference type="Proteomes" id="UP000292085"/>
    </source>
</evidence>
<comment type="caution">
    <text evidence="1">The sequence shown here is derived from an EMBL/GenBank/DDBJ whole genome shotgun (WGS) entry which is preliminary data.</text>
</comment>
<keyword evidence="2" id="KW-1185">Reference proteome</keyword>
<protein>
    <recommendedName>
        <fullName evidence="3">Conjugal transfer protein TrbE</fullName>
    </recommendedName>
</protein>
<evidence type="ECO:0008006" key="3">
    <source>
        <dbReference type="Google" id="ProtNLM"/>
    </source>
</evidence>
<dbReference type="EMBL" id="SGIS01000155">
    <property type="protein sequence ID" value="RZF58263.1"/>
    <property type="molecule type" value="Genomic_DNA"/>
</dbReference>
<dbReference type="AlphaFoldDB" id="A0A4Q6XFN6"/>
<feature type="non-terminal residue" evidence="1">
    <location>
        <position position="70"/>
    </location>
</feature>
<dbReference type="RefSeq" id="WP_130160643.1">
    <property type="nucleotide sequence ID" value="NZ_SGIS01000155.1"/>
</dbReference>
<organism evidence="1 2">
    <name type="scientific">Sphingomonas populi</name>
    <dbReference type="NCBI Taxonomy" id="2484750"/>
    <lineage>
        <taxon>Bacteria</taxon>
        <taxon>Pseudomonadati</taxon>
        <taxon>Pseudomonadota</taxon>
        <taxon>Alphaproteobacteria</taxon>
        <taxon>Sphingomonadales</taxon>
        <taxon>Sphingomonadaceae</taxon>
        <taxon>Sphingomonas</taxon>
    </lineage>
</organism>